<dbReference type="Pfam" id="PF01370">
    <property type="entry name" value="Epimerase"/>
    <property type="match status" value="1"/>
</dbReference>
<evidence type="ECO:0000313" key="14">
    <source>
        <dbReference type="EMBL" id="EAQ02264.1"/>
    </source>
</evidence>
<keyword evidence="15" id="KW-1185">Reference proteome</keyword>
<feature type="domain" description="NAD-dependent epimerase/dehydratase" evidence="13">
    <location>
        <begin position="10"/>
        <end position="247"/>
    </location>
</feature>
<keyword evidence="6" id="KW-1133">Transmembrane helix</keyword>
<evidence type="ECO:0000256" key="12">
    <source>
        <dbReference type="ARBA" id="ARBA00037859"/>
    </source>
</evidence>
<dbReference type="PANTHER" id="PTHR43078:SF6">
    <property type="entry name" value="UDP-GLUCURONIC ACID DECARBOXYLASE 1"/>
    <property type="match status" value="1"/>
</dbReference>
<evidence type="ECO:0000256" key="2">
    <source>
        <dbReference type="ARBA" id="ARBA00004323"/>
    </source>
</evidence>
<name>A3U0H3_PSEBH</name>
<evidence type="ECO:0000256" key="1">
    <source>
        <dbReference type="ARBA" id="ARBA00001911"/>
    </source>
</evidence>
<dbReference type="UniPathway" id="UPA00796">
    <property type="reaction ID" value="UER00771"/>
</dbReference>
<evidence type="ECO:0000256" key="10">
    <source>
        <dbReference type="ARBA" id="ARBA00023180"/>
    </source>
</evidence>
<evidence type="ECO:0000256" key="4">
    <source>
        <dbReference type="ARBA" id="ARBA00022793"/>
    </source>
</evidence>
<comment type="cofactor">
    <cofactor evidence="1">
        <name>NAD(+)</name>
        <dbReference type="ChEBI" id="CHEBI:57540"/>
    </cofactor>
</comment>
<dbReference type="Gene3D" id="3.40.50.720">
    <property type="entry name" value="NAD(P)-binding Rossmann-like Domain"/>
    <property type="match status" value="1"/>
</dbReference>
<dbReference type="AlphaFoldDB" id="A3U0H3"/>
<dbReference type="GO" id="GO:0070403">
    <property type="term" value="F:NAD+ binding"/>
    <property type="evidence" value="ECO:0007669"/>
    <property type="project" value="InterPro"/>
</dbReference>
<keyword evidence="3" id="KW-0812">Transmembrane</keyword>
<dbReference type="CDD" id="cd05230">
    <property type="entry name" value="UGD_SDR_e"/>
    <property type="match status" value="1"/>
</dbReference>
<dbReference type="FunFam" id="3.40.50.720:FF:000065">
    <property type="entry name" value="UDP-glucuronic acid decarboxylase 1"/>
    <property type="match status" value="1"/>
</dbReference>
<dbReference type="GO" id="GO:0048040">
    <property type="term" value="F:UDP-glucuronate decarboxylase activity"/>
    <property type="evidence" value="ECO:0007669"/>
    <property type="project" value="TreeGrafter"/>
</dbReference>
<keyword evidence="9" id="KW-0472">Membrane</keyword>
<evidence type="ECO:0000256" key="7">
    <source>
        <dbReference type="ARBA" id="ARBA00023027"/>
    </source>
</evidence>
<dbReference type="InterPro" id="IPR044516">
    <property type="entry name" value="UXS-like"/>
</dbReference>
<dbReference type="EMBL" id="AAMO01000008">
    <property type="protein sequence ID" value="EAQ02264.1"/>
    <property type="molecule type" value="Genomic_DNA"/>
</dbReference>
<organism evidence="14 15">
    <name type="scientific">Pseudooceanicola batsensis (strain ATCC BAA-863 / DSM 15984 / KCTC 12145 / HTCC2597)</name>
    <name type="common">Oceanicola batsensis</name>
    <dbReference type="NCBI Taxonomy" id="252305"/>
    <lineage>
        <taxon>Bacteria</taxon>
        <taxon>Pseudomonadati</taxon>
        <taxon>Pseudomonadota</taxon>
        <taxon>Alphaproteobacteria</taxon>
        <taxon>Rhodobacterales</taxon>
        <taxon>Paracoccaceae</taxon>
        <taxon>Pseudooceanicola</taxon>
    </lineage>
</organism>
<evidence type="ECO:0000256" key="11">
    <source>
        <dbReference type="ARBA" id="ARBA00023239"/>
    </source>
</evidence>
<evidence type="ECO:0000256" key="8">
    <source>
        <dbReference type="ARBA" id="ARBA00023034"/>
    </source>
</evidence>
<keyword evidence="7" id="KW-0520">NAD</keyword>
<evidence type="ECO:0000259" key="13">
    <source>
        <dbReference type="Pfam" id="PF01370"/>
    </source>
</evidence>
<dbReference type="PANTHER" id="PTHR43078">
    <property type="entry name" value="UDP-GLUCURONIC ACID DECARBOXYLASE-RELATED"/>
    <property type="match status" value="1"/>
</dbReference>
<keyword evidence="11" id="KW-0456">Lyase</keyword>
<comment type="caution">
    <text evidence="14">The sequence shown here is derived from an EMBL/GenBank/DDBJ whole genome shotgun (WGS) entry which is preliminary data.</text>
</comment>
<gene>
    <name evidence="14" type="ORF">OB2597_19316</name>
</gene>
<comment type="subcellular location">
    <subcellularLocation>
        <location evidence="2">Golgi apparatus membrane</location>
        <topology evidence="2">Single-pass type II membrane protein</topology>
    </subcellularLocation>
    <subcellularLocation>
        <location evidence="12">Golgi apparatus</location>
        <location evidence="12">Golgi stack membrane</location>
    </subcellularLocation>
</comment>
<keyword evidence="5" id="KW-0735">Signal-anchor</keyword>
<evidence type="ECO:0000313" key="15">
    <source>
        <dbReference type="Proteomes" id="UP000004318"/>
    </source>
</evidence>
<sequence>MNVQHLPQTALVAGGAGFLGSHLCDELLARGLRVICLDNFHTGRRSNVAPLCNDRRFTLIEADVTDARLPDQPVDWVFNLASPASPPHYQSDPVRTMMTNVVGTGNLLSFATRAGARYLQASTSEVYGDPELHPQREDYWGHVNPIGKRACYDEGKRAAESLCYDHFRAGSLDVRVARIFNTYGPRMRSDDGRIVSNLLVQALEGREITVYGDGSQTRSFCYVSDLVRGLIALMAVDETPEGPVNLGNPQEVSVLDLAHHIRKALSSSSSITFKPLPSDDPKRRRPDITRAKSLLDWTPKVPLDEGLARTAAWFGVPGHRVAQPEELARPAE</sequence>
<proteinExistence type="predicted"/>
<dbReference type="SUPFAM" id="SSF51735">
    <property type="entry name" value="NAD(P)-binding Rossmann-fold domains"/>
    <property type="match status" value="1"/>
</dbReference>
<evidence type="ECO:0000256" key="9">
    <source>
        <dbReference type="ARBA" id="ARBA00023136"/>
    </source>
</evidence>
<evidence type="ECO:0000256" key="5">
    <source>
        <dbReference type="ARBA" id="ARBA00022968"/>
    </source>
</evidence>
<protein>
    <submittedName>
        <fullName evidence="14">dTDP-glucose 4,6-dehydratase protein</fullName>
    </submittedName>
</protein>
<dbReference type="InterPro" id="IPR001509">
    <property type="entry name" value="Epimerase_deHydtase"/>
</dbReference>
<keyword evidence="10" id="KW-0325">Glycoprotein</keyword>
<accession>A3U0H3</accession>
<keyword evidence="8" id="KW-0333">Golgi apparatus</keyword>
<reference evidence="14 15" key="1">
    <citation type="journal article" date="2010" name="J. Bacteriol.">
        <title>Genome sequences of Oceanicola granulosus HTCC2516(T) and Oceanicola batsensis HTCC2597(TDelta).</title>
        <authorList>
            <person name="Thrash J.C."/>
            <person name="Cho J.C."/>
            <person name="Vergin K.L."/>
            <person name="Giovannoni S.J."/>
        </authorList>
    </citation>
    <scope>NUCLEOTIDE SEQUENCE [LARGE SCALE GENOMIC DNA]</scope>
    <source>
        <strain evidence="15">ATCC BAA-863 / DSM 15984 / KCTC 12145 / HTCC2597</strain>
    </source>
</reference>
<dbReference type="GO" id="GO:0033320">
    <property type="term" value="P:UDP-D-xylose biosynthetic process"/>
    <property type="evidence" value="ECO:0007669"/>
    <property type="project" value="UniProtKB-UniPathway"/>
</dbReference>
<dbReference type="OrthoDB" id="9801785at2"/>
<dbReference type="GO" id="GO:0042732">
    <property type="term" value="P:D-xylose metabolic process"/>
    <property type="evidence" value="ECO:0007669"/>
    <property type="project" value="InterPro"/>
</dbReference>
<dbReference type="GO" id="GO:0005737">
    <property type="term" value="C:cytoplasm"/>
    <property type="evidence" value="ECO:0007669"/>
    <property type="project" value="TreeGrafter"/>
</dbReference>
<dbReference type="InterPro" id="IPR036291">
    <property type="entry name" value="NAD(P)-bd_dom_sf"/>
</dbReference>
<dbReference type="RefSeq" id="WP_009803806.1">
    <property type="nucleotide sequence ID" value="NZ_AAMO01000008.1"/>
</dbReference>
<keyword evidence="4" id="KW-0210">Decarboxylase</keyword>
<dbReference type="HOGENOM" id="CLU_007383_4_0_5"/>
<dbReference type="STRING" id="252305.OB2597_19316"/>
<evidence type="ECO:0000256" key="6">
    <source>
        <dbReference type="ARBA" id="ARBA00022989"/>
    </source>
</evidence>
<evidence type="ECO:0000256" key="3">
    <source>
        <dbReference type="ARBA" id="ARBA00022692"/>
    </source>
</evidence>
<dbReference type="Proteomes" id="UP000004318">
    <property type="component" value="Unassembled WGS sequence"/>
</dbReference>